<dbReference type="SMART" id="SM00430">
    <property type="entry name" value="HOLI"/>
    <property type="match status" value="1"/>
</dbReference>
<dbReference type="PROSITE" id="PS51843">
    <property type="entry name" value="NR_LBD"/>
    <property type="match status" value="1"/>
</dbReference>
<dbReference type="SUPFAM" id="SSF48508">
    <property type="entry name" value="Nuclear receptor ligand-binding domain"/>
    <property type="match status" value="1"/>
</dbReference>
<reference evidence="5 6" key="1">
    <citation type="submission" date="2024-10" db="EMBL/GenBank/DDBJ databases">
        <authorList>
            <person name="Kim D."/>
        </authorList>
    </citation>
    <scope>NUCLEOTIDE SEQUENCE [LARGE SCALE GENOMIC DNA]</scope>
    <source>
        <strain evidence="5">Taebaek</strain>
    </source>
</reference>
<evidence type="ECO:0000256" key="1">
    <source>
        <dbReference type="ARBA" id="ARBA00023015"/>
    </source>
</evidence>
<dbReference type="PANTHER" id="PTHR24083">
    <property type="entry name" value="NUCLEAR HORMONE RECEPTOR"/>
    <property type="match status" value="1"/>
</dbReference>
<dbReference type="InterPro" id="IPR035500">
    <property type="entry name" value="NHR-like_dom_sf"/>
</dbReference>
<dbReference type="Gene3D" id="1.10.565.10">
    <property type="entry name" value="Retinoid X Receptor"/>
    <property type="match status" value="1"/>
</dbReference>
<dbReference type="Proteomes" id="UP001620645">
    <property type="component" value="Unassembled WGS sequence"/>
</dbReference>
<accession>A0ABD2KG99</accession>
<feature type="domain" description="NR LBD" evidence="4">
    <location>
        <begin position="199"/>
        <end position="440"/>
    </location>
</feature>
<protein>
    <recommendedName>
        <fullName evidence="4">NR LBD domain-containing protein</fullName>
    </recommendedName>
</protein>
<evidence type="ECO:0000313" key="5">
    <source>
        <dbReference type="EMBL" id="KAL3101945.1"/>
    </source>
</evidence>
<comment type="caution">
    <text evidence="5">The sequence shown here is derived from an EMBL/GenBank/DDBJ whole genome shotgun (WGS) entry which is preliminary data.</text>
</comment>
<keyword evidence="3" id="KW-0675">Receptor</keyword>
<dbReference type="InterPro" id="IPR050274">
    <property type="entry name" value="Nuclear_hormone_rcpt_NR2"/>
</dbReference>
<evidence type="ECO:0000256" key="2">
    <source>
        <dbReference type="ARBA" id="ARBA00023163"/>
    </source>
</evidence>
<proteinExistence type="predicted"/>
<keyword evidence="2" id="KW-0804">Transcription</keyword>
<dbReference type="InterPro" id="IPR000536">
    <property type="entry name" value="Nucl_hrmn_rcpt_lig-bd"/>
</dbReference>
<dbReference type="EMBL" id="JBICCN010000026">
    <property type="protein sequence ID" value="KAL3101945.1"/>
    <property type="molecule type" value="Genomic_DNA"/>
</dbReference>
<dbReference type="AlphaFoldDB" id="A0ABD2KG99"/>
<evidence type="ECO:0000259" key="4">
    <source>
        <dbReference type="PROSITE" id="PS51843"/>
    </source>
</evidence>
<keyword evidence="6" id="KW-1185">Reference proteome</keyword>
<evidence type="ECO:0000313" key="6">
    <source>
        <dbReference type="Proteomes" id="UP001620645"/>
    </source>
</evidence>
<gene>
    <name evidence="5" type="ORF">niasHS_003354</name>
</gene>
<sequence>MLIVRMNSTAQKAANANVFLNDHSSHVSNPMFASDEFASVGLNLLFNPSLFLNKFREIEPDKYQFPKFSLPIQRIRTENGEIGNELATNSHNQPFLQSKEFFDSLANLWQRTMAHFGGVCDQFALLPPPRLLLSENPFDDFVAIVEDRMRMRQSAGVSVGIVPSKWVSVGLTIAALIAAERRIQKFNATLRTFNEGVLEQFDSLKELLQFERSFMSEFDEFTTPVPSLDEETMHTTDNLFTLLKMDFVTFVELFKMQPVFVLLELDDQIRLVNSLAVSLLGLCERYHSSRWKAETVLKLSNGFCPIFIFYKNEEFFGSAELRKANLVYCRTMRSFNRVQPTIEEYLLLRAIAMSHSAFDGLSAPARRLLQNEAEHYADALLRFVQAQHGDAAGAKRYAELLELIEGVFYVADNQRKLHSILKAKTIGGGEAKMPKPFSEMCFKG</sequence>
<dbReference type="Pfam" id="PF00104">
    <property type="entry name" value="Hormone_recep"/>
    <property type="match status" value="1"/>
</dbReference>
<evidence type="ECO:0000256" key="3">
    <source>
        <dbReference type="ARBA" id="ARBA00023170"/>
    </source>
</evidence>
<keyword evidence="1" id="KW-0805">Transcription regulation</keyword>
<organism evidence="5 6">
    <name type="scientific">Heterodera schachtii</name>
    <name type="common">Sugarbeet cyst nematode worm</name>
    <name type="synonym">Tylenchus schachtii</name>
    <dbReference type="NCBI Taxonomy" id="97005"/>
    <lineage>
        <taxon>Eukaryota</taxon>
        <taxon>Metazoa</taxon>
        <taxon>Ecdysozoa</taxon>
        <taxon>Nematoda</taxon>
        <taxon>Chromadorea</taxon>
        <taxon>Rhabditida</taxon>
        <taxon>Tylenchina</taxon>
        <taxon>Tylenchomorpha</taxon>
        <taxon>Tylenchoidea</taxon>
        <taxon>Heteroderidae</taxon>
        <taxon>Heteroderinae</taxon>
        <taxon>Heterodera</taxon>
    </lineage>
</organism>
<name>A0ABD2KG99_HETSC</name>